<evidence type="ECO:0000259" key="2">
    <source>
        <dbReference type="PROSITE" id="PS50966"/>
    </source>
</evidence>
<dbReference type="InterPro" id="IPR007527">
    <property type="entry name" value="Znf_SWIM"/>
</dbReference>
<evidence type="ECO:0000313" key="3">
    <source>
        <dbReference type="Proteomes" id="UP001652642"/>
    </source>
</evidence>
<name>A0ABM5GSG6_9SAUR</name>
<dbReference type="PROSITE" id="PS50966">
    <property type="entry name" value="ZF_SWIM"/>
    <property type="match status" value="1"/>
</dbReference>
<reference evidence="4 5" key="1">
    <citation type="submission" date="2025-05" db="UniProtKB">
        <authorList>
            <consortium name="RefSeq"/>
        </authorList>
    </citation>
    <scope>IDENTIFICATION</scope>
</reference>
<dbReference type="InterPro" id="IPR049218">
    <property type="entry name" value="DUF5575_C"/>
</dbReference>
<evidence type="ECO:0000313" key="5">
    <source>
        <dbReference type="RefSeq" id="XP_072860588.1"/>
    </source>
</evidence>
<protein>
    <submittedName>
        <fullName evidence="4 5">Uncharacterized protein ZSWIM9</fullName>
    </submittedName>
</protein>
<dbReference type="InterPro" id="IPR049217">
    <property type="entry name" value="DUF5575_N"/>
</dbReference>
<dbReference type="Pfam" id="PF20784">
    <property type="entry name" value="DUF5575_C"/>
    <property type="match status" value="1"/>
</dbReference>
<keyword evidence="1" id="KW-0479">Metal-binding</keyword>
<sequence length="539" mass="61116">MEDLGLGQEFHTWHQFSMFFDDWCEKHKVLFIIASLKPLISMRQNPPYYQPSLAETLRFRFVRLICKHSGTYVGQSTVQRNRLSEKIDCPASVTLRLGPKKDRLVVTEAKLEHNHRLSELEFAHHFRRHQLTASLGLPIRITNSISKRFLAPDLIWNLEDYSKAKDKGMCELLAVLDGLFKADAGAKVKLVFQEDVAVLNSIFLATSHMCELVQRFPARLFLERAACLNADFELYTVLCQDGNGRGREVAYCLARQELPDLLVFIVASLVQSVPDIKLQVKVVTVGADVTGFDAVEEVLPRARVQICRLQVLEALYRKACDLAVPKGDQIRNLLLNMSNANSPRIYTQYLSYLEDVAPLSFLQYFLECWHPHKGMWVECWAFEKKQECSFLDHLSAHRRKLLMVLNPPIALPACVQGLLDLQALHVEAATLNVAPVIQLYHTTCLPDSVDLVAEELDLVPHVHYKLKDTSDGYLLEGDTCSFLVSQDLATCSCSIYIAHQLPCRHIFTVRLWVGEPLFDPNLLPSSRGTLQNAMGQEEG</sequence>
<dbReference type="PANTHER" id="PTHR47086:SF5">
    <property type="entry name" value="SWIM-TYPE DOMAIN-CONTAINING PROTEIN"/>
    <property type="match status" value="1"/>
</dbReference>
<evidence type="ECO:0000256" key="1">
    <source>
        <dbReference type="PROSITE-ProRule" id="PRU00325"/>
    </source>
</evidence>
<dbReference type="RefSeq" id="XP_072860588.1">
    <property type="nucleotide sequence ID" value="XM_073004487.1"/>
</dbReference>
<dbReference type="Pfam" id="PF17738">
    <property type="entry name" value="DUF5575"/>
    <property type="match status" value="1"/>
</dbReference>
<feature type="domain" description="SWIM-type" evidence="2">
    <location>
        <begin position="482"/>
        <end position="514"/>
    </location>
</feature>
<evidence type="ECO:0000313" key="4">
    <source>
        <dbReference type="RefSeq" id="XP_072860587.1"/>
    </source>
</evidence>
<keyword evidence="1" id="KW-0862">Zinc</keyword>
<dbReference type="Proteomes" id="UP001652642">
    <property type="component" value="Chromosome 6"/>
</dbReference>
<gene>
    <name evidence="4 5" type="primary">ZSWIM9</name>
</gene>
<dbReference type="InterPro" id="IPR048315">
    <property type="entry name" value="ZSWIM9_RNaseH-like"/>
</dbReference>
<keyword evidence="3" id="KW-1185">Reference proteome</keyword>
<proteinExistence type="predicted"/>
<organism evidence="3 4">
    <name type="scientific">Pogona vitticeps</name>
    <name type="common">central bearded dragon</name>
    <dbReference type="NCBI Taxonomy" id="103695"/>
    <lineage>
        <taxon>Eukaryota</taxon>
        <taxon>Metazoa</taxon>
        <taxon>Chordata</taxon>
        <taxon>Craniata</taxon>
        <taxon>Vertebrata</taxon>
        <taxon>Euteleostomi</taxon>
        <taxon>Lepidosauria</taxon>
        <taxon>Squamata</taxon>
        <taxon>Bifurcata</taxon>
        <taxon>Unidentata</taxon>
        <taxon>Episquamata</taxon>
        <taxon>Toxicofera</taxon>
        <taxon>Iguania</taxon>
        <taxon>Acrodonta</taxon>
        <taxon>Agamidae</taxon>
        <taxon>Amphibolurinae</taxon>
        <taxon>Pogona</taxon>
    </lineage>
</organism>
<dbReference type="Pfam" id="PF20783">
    <property type="entry name" value="DUF5575_N"/>
    <property type="match status" value="1"/>
</dbReference>
<dbReference type="PANTHER" id="PTHR47086">
    <property type="entry name" value="BTB DOMAIN-CONTAINING PROTEIN"/>
    <property type="match status" value="1"/>
</dbReference>
<dbReference type="InterPro" id="IPR040854">
    <property type="entry name" value="ZSWIM9"/>
</dbReference>
<keyword evidence="1" id="KW-0863">Zinc-finger</keyword>
<dbReference type="GeneID" id="110086502"/>
<accession>A0ABM5GSG6</accession>
<dbReference type="RefSeq" id="XP_072860587.1">
    <property type="nucleotide sequence ID" value="XM_073004486.1"/>
</dbReference>